<accession>A0A8S5TI88</accession>
<proteinExistence type="predicted"/>
<dbReference type="EMBL" id="BK032831">
    <property type="protein sequence ID" value="DAF62990.1"/>
    <property type="molecule type" value="Genomic_DNA"/>
</dbReference>
<protein>
    <submittedName>
        <fullName evidence="1">Uncharacterized protein</fullName>
    </submittedName>
</protein>
<organism evidence="1">
    <name type="scientific">Siphoviridae sp. ctDDY10</name>
    <dbReference type="NCBI Taxonomy" id="2827810"/>
    <lineage>
        <taxon>Viruses</taxon>
        <taxon>Duplodnaviria</taxon>
        <taxon>Heunggongvirae</taxon>
        <taxon>Uroviricota</taxon>
        <taxon>Caudoviricetes</taxon>
    </lineage>
</organism>
<reference evidence="1" key="1">
    <citation type="journal article" date="2021" name="Proc. Natl. Acad. Sci. U.S.A.">
        <title>A Catalog of Tens of Thousands of Viruses from Human Metagenomes Reveals Hidden Associations with Chronic Diseases.</title>
        <authorList>
            <person name="Tisza M.J."/>
            <person name="Buck C.B."/>
        </authorList>
    </citation>
    <scope>NUCLEOTIDE SEQUENCE</scope>
    <source>
        <strain evidence="1">CtDDY10</strain>
    </source>
</reference>
<name>A0A8S5TI88_9CAUD</name>
<sequence>MKRTGISLALVVMLLLEAAAPVQAQAEETGLAAEAESFYRSVLAAKDRETLQTYLDCFSDQRRVELRAELPATLRQGLDTVLQQMKLPSITPVEENTQQKETGWQLDASTTWDDAAGSYTLRLETSSEAGGADAVIRYTLASELDAGSARLQYWAVDKTPQGWSQTMQNCPKVAAALDNGVLTVSGFDFTTGKKLVVQLAGLQPARGSSFGGQGIPVGEGGVLQTVHETDYMVRYPAVGMDLPLNAPCFPVDQTIQDGQAVNFGYMLRPPHGDSSALPDGTNNAWCNAAYTVTDANGQVMGCFRVGAGQPVGAGRWDAPLPQICPQSDTQYTVTLTLTAVQDAAGSGPSGTAQAACSSTAQVFVQP</sequence>
<evidence type="ECO:0000313" key="1">
    <source>
        <dbReference type="EMBL" id="DAF62990.1"/>
    </source>
</evidence>